<dbReference type="Proteomes" id="UP001165960">
    <property type="component" value="Unassembled WGS sequence"/>
</dbReference>
<comment type="caution">
    <text evidence="1">The sequence shown here is derived from an EMBL/GenBank/DDBJ whole genome shotgun (WGS) entry which is preliminary data.</text>
</comment>
<organism evidence="1 2">
    <name type="scientific">Entomophthora muscae</name>
    <dbReference type="NCBI Taxonomy" id="34485"/>
    <lineage>
        <taxon>Eukaryota</taxon>
        <taxon>Fungi</taxon>
        <taxon>Fungi incertae sedis</taxon>
        <taxon>Zoopagomycota</taxon>
        <taxon>Entomophthoromycotina</taxon>
        <taxon>Entomophthoromycetes</taxon>
        <taxon>Entomophthorales</taxon>
        <taxon>Entomophthoraceae</taxon>
        <taxon>Entomophthora</taxon>
    </lineage>
</organism>
<keyword evidence="2" id="KW-1185">Reference proteome</keyword>
<sequence>MDPDAIPERNLPDKEEVNKDLLHQVLAVNAVTERQAIWTEALSLRDAIETVSIPYYEYCPTLPVKLPMKAIVLKNWHKYYVQYKS</sequence>
<accession>A0ACC2RHY4</accession>
<evidence type="ECO:0000313" key="1">
    <source>
        <dbReference type="EMBL" id="KAJ9049677.1"/>
    </source>
</evidence>
<protein>
    <submittedName>
        <fullName evidence="1">Uncharacterized protein</fullName>
    </submittedName>
</protein>
<proteinExistence type="predicted"/>
<evidence type="ECO:0000313" key="2">
    <source>
        <dbReference type="Proteomes" id="UP001165960"/>
    </source>
</evidence>
<reference evidence="1" key="1">
    <citation type="submission" date="2022-04" db="EMBL/GenBank/DDBJ databases">
        <title>Genome of the entomopathogenic fungus Entomophthora muscae.</title>
        <authorList>
            <person name="Elya C."/>
            <person name="Lovett B.R."/>
            <person name="Lee E."/>
            <person name="Macias A.M."/>
            <person name="Hajek A.E."/>
            <person name="De Bivort B.L."/>
            <person name="Kasson M.T."/>
            <person name="De Fine Licht H.H."/>
            <person name="Stajich J.E."/>
        </authorList>
    </citation>
    <scope>NUCLEOTIDE SEQUENCE</scope>
    <source>
        <strain evidence="1">Berkeley</strain>
    </source>
</reference>
<name>A0ACC2RHY4_9FUNG</name>
<gene>
    <name evidence="1" type="ORF">DSO57_1021936</name>
</gene>
<dbReference type="EMBL" id="QTSX02007208">
    <property type="protein sequence ID" value="KAJ9049677.1"/>
    <property type="molecule type" value="Genomic_DNA"/>
</dbReference>